<organism evidence="1">
    <name type="scientific">marine sediment metagenome</name>
    <dbReference type="NCBI Taxonomy" id="412755"/>
    <lineage>
        <taxon>unclassified sequences</taxon>
        <taxon>metagenomes</taxon>
        <taxon>ecological metagenomes</taxon>
    </lineage>
</organism>
<feature type="non-terminal residue" evidence="1">
    <location>
        <position position="1"/>
    </location>
</feature>
<reference evidence="1" key="1">
    <citation type="journal article" date="2015" name="Nature">
        <title>Complex archaea that bridge the gap between prokaryotes and eukaryotes.</title>
        <authorList>
            <person name="Spang A."/>
            <person name="Saw J.H."/>
            <person name="Jorgensen S.L."/>
            <person name="Zaremba-Niedzwiedzka K."/>
            <person name="Martijn J."/>
            <person name="Lind A.E."/>
            <person name="van Eijk R."/>
            <person name="Schleper C."/>
            <person name="Guy L."/>
            <person name="Ettema T.J."/>
        </authorList>
    </citation>
    <scope>NUCLEOTIDE SEQUENCE</scope>
</reference>
<accession>A0A0F8ZC92</accession>
<protein>
    <submittedName>
        <fullName evidence="1">Uncharacterized protein</fullName>
    </submittedName>
</protein>
<sequence>MPTIKDREDFKRVQKNYKKIIKVFEKDE</sequence>
<dbReference type="EMBL" id="LAZR01061174">
    <property type="protein sequence ID" value="KKK64114.1"/>
    <property type="molecule type" value="Genomic_DNA"/>
</dbReference>
<evidence type="ECO:0000313" key="1">
    <source>
        <dbReference type="EMBL" id="KKK64114.1"/>
    </source>
</evidence>
<proteinExistence type="predicted"/>
<name>A0A0F8ZC92_9ZZZZ</name>
<dbReference type="AlphaFoldDB" id="A0A0F8ZC92"/>
<comment type="caution">
    <text evidence="1">The sequence shown here is derived from an EMBL/GenBank/DDBJ whole genome shotgun (WGS) entry which is preliminary data.</text>
</comment>
<gene>
    <name evidence="1" type="ORF">LCGC14_2987460</name>
</gene>